<protein>
    <submittedName>
        <fullName evidence="2">Uncharacterized protein</fullName>
    </submittedName>
</protein>
<keyword evidence="3" id="KW-1185">Reference proteome</keyword>
<dbReference type="Proteomes" id="UP001060504">
    <property type="component" value="Unassembled WGS sequence"/>
</dbReference>
<feature type="compositionally biased region" description="Low complexity" evidence="1">
    <location>
        <begin position="24"/>
        <end position="33"/>
    </location>
</feature>
<reference evidence="2 3" key="1">
    <citation type="submission" date="2021-08" db="EMBL/GenBank/DDBJ databases">
        <title>Draft genome sequence of Mycolicibacterium sp. NGTWS1702 strain.</title>
        <authorList>
            <person name="Matsumoto M."/>
            <person name="Tang B.C.C."/>
            <person name="Machida Y."/>
            <person name="Matoyama H."/>
            <person name="Kishihara T."/>
            <person name="Sato S."/>
            <person name="Kondo I."/>
            <person name="Sano M."/>
            <person name="Kato G."/>
        </authorList>
    </citation>
    <scope>NUCLEOTIDE SEQUENCE [LARGE SCALE GENOMIC DNA]</scope>
    <source>
        <strain evidence="2 3">NGTWSNA01</strain>
    </source>
</reference>
<gene>
    <name evidence="2" type="ORF">NGTWS1702_02780</name>
</gene>
<feature type="compositionally biased region" description="Acidic residues" evidence="1">
    <location>
        <begin position="61"/>
        <end position="71"/>
    </location>
</feature>
<dbReference type="EMBL" id="BPRH01000315">
    <property type="protein sequence ID" value="GJF09084.1"/>
    <property type="molecule type" value="Genomic_DNA"/>
</dbReference>
<accession>A0ABQ4V5H0</accession>
<comment type="caution">
    <text evidence="2">The sequence shown here is derived from an EMBL/GenBank/DDBJ whole genome shotgun (WGS) entry which is preliminary data.</text>
</comment>
<evidence type="ECO:0000313" key="3">
    <source>
        <dbReference type="Proteomes" id="UP001060504"/>
    </source>
</evidence>
<evidence type="ECO:0000313" key="2">
    <source>
        <dbReference type="EMBL" id="GJF09084.1"/>
    </source>
</evidence>
<sequence length="80" mass="7854">MDTVETRTGDASTDSEDDDHSGIAADAAVAGADPDFDTPAEAVVDPLVSDDGSGGGVASVEADDPADDSGEGEASSNRAR</sequence>
<name>A0ABQ4V5H0_9MYCO</name>
<organism evidence="2 3">
    <name type="scientific">Mycolicibacterium cyprinidarum</name>
    <dbReference type="NCBI Taxonomy" id="2860311"/>
    <lineage>
        <taxon>Bacteria</taxon>
        <taxon>Bacillati</taxon>
        <taxon>Actinomycetota</taxon>
        <taxon>Actinomycetes</taxon>
        <taxon>Mycobacteriales</taxon>
        <taxon>Mycobacteriaceae</taxon>
        <taxon>Mycolicibacterium</taxon>
    </lineage>
</organism>
<feature type="region of interest" description="Disordered" evidence="1">
    <location>
        <begin position="1"/>
        <end position="80"/>
    </location>
</feature>
<proteinExistence type="predicted"/>
<evidence type="ECO:0000256" key="1">
    <source>
        <dbReference type="SAM" id="MobiDB-lite"/>
    </source>
</evidence>